<reference evidence="1" key="1">
    <citation type="submission" date="2023-07" db="EMBL/GenBank/DDBJ databases">
        <authorList>
            <consortium name="CYATHOMIX"/>
        </authorList>
    </citation>
    <scope>NUCLEOTIDE SEQUENCE</scope>
    <source>
        <strain evidence="1">N/A</strain>
    </source>
</reference>
<sequence>MISEERRLVFSAAVRTVACQLLIIGHVVASNQSLYKEGDIPQRQMVLKTNSTRSKPGHLQGRKAFLRDDLKYYHRLASIAHSGHVCGHVVVYPNFANLKNIRTLLISEENALFSKCGYLLGPKIVQSTTSGI</sequence>
<protein>
    <submittedName>
        <fullName evidence="1">Uncharacterized protein</fullName>
    </submittedName>
</protein>
<dbReference type="Proteomes" id="UP001176961">
    <property type="component" value="Unassembled WGS sequence"/>
</dbReference>
<comment type="caution">
    <text evidence="1">The sequence shown here is derived from an EMBL/GenBank/DDBJ whole genome shotgun (WGS) entry which is preliminary data.</text>
</comment>
<dbReference type="EMBL" id="CATQJL010000112">
    <property type="protein sequence ID" value="CAJ0595111.1"/>
    <property type="molecule type" value="Genomic_DNA"/>
</dbReference>
<organism evidence="1 2">
    <name type="scientific">Cylicocyclus nassatus</name>
    <name type="common">Nematode worm</name>
    <dbReference type="NCBI Taxonomy" id="53992"/>
    <lineage>
        <taxon>Eukaryota</taxon>
        <taxon>Metazoa</taxon>
        <taxon>Ecdysozoa</taxon>
        <taxon>Nematoda</taxon>
        <taxon>Chromadorea</taxon>
        <taxon>Rhabditida</taxon>
        <taxon>Rhabditina</taxon>
        <taxon>Rhabditomorpha</taxon>
        <taxon>Strongyloidea</taxon>
        <taxon>Strongylidae</taxon>
        <taxon>Cylicocyclus</taxon>
    </lineage>
</organism>
<keyword evidence="2" id="KW-1185">Reference proteome</keyword>
<evidence type="ECO:0000313" key="2">
    <source>
        <dbReference type="Proteomes" id="UP001176961"/>
    </source>
</evidence>
<name>A0AA36GN00_CYLNA</name>
<proteinExistence type="predicted"/>
<dbReference type="AlphaFoldDB" id="A0AA36GN00"/>
<evidence type="ECO:0000313" key="1">
    <source>
        <dbReference type="EMBL" id="CAJ0595111.1"/>
    </source>
</evidence>
<gene>
    <name evidence="1" type="ORF">CYNAS_LOCUS7094</name>
</gene>
<accession>A0AA36GN00</accession>